<dbReference type="InterPro" id="IPR036397">
    <property type="entry name" value="RNaseH_sf"/>
</dbReference>
<feature type="domain" description="Integrase catalytic" evidence="2">
    <location>
        <begin position="140"/>
        <end position="308"/>
    </location>
</feature>
<dbReference type="InterPro" id="IPR012337">
    <property type="entry name" value="RNaseH-like_sf"/>
</dbReference>
<name>A0ABV8QWA8_9MICC</name>
<feature type="region of interest" description="Disordered" evidence="1">
    <location>
        <begin position="385"/>
        <end position="432"/>
    </location>
</feature>
<keyword evidence="4" id="KW-1185">Reference proteome</keyword>
<reference evidence="4" key="1">
    <citation type="journal article" date="2019" name="Int. J. Syst. Evol. Microbiol.">
        <title>The Global Catalogue of Microorganisms (GCM) 10K type strain sequencing project: providing services to taxonomists for standard genome sequencing and annotation.</title>
        <authorList>
            <consortium name="The Broad Institute Genomics Platform"/>
            <consortium name="The Broad Institute Genome Sequencing Center for Infectious Disease"/>
            <person name="Wu L."/>
            <person name="Ma J."/>
        </authorList>
    </citation>
    <scope>NUCLEOTIDE SEQUENCE [LARGE SCALE GENOMIC DNA]</scope>
    <source>
        <strain evidence="4">CGMCC 1.10698</strain>
    </source>
</reference>
<feature type="compositionally biased region" description="Polar residues" evidence="1">
    <location>
        <begin position="422"/>
        <end position="432"/>
    </location>
</feature>
<dbReference type="RefSeq" id="WP_230067692.1">
    <property type="nucleotide sequence ID" value="NZ_BAABLL010000001.1"/>
</dbReference>
<evidence type="ECO:0000256" key="1">
    <source>
        <dbReference type="SAM" id="MobiDB-lite"/>
    </source>
</evidence>
<dbReference type="EMBL" id="JBHSCQ010000004">
    <property type="protein sequence ID" value="MFC4264516.1"/>
    <property type="molecule type" value="Genomic_DNA"/>
</dbReference>
<dbReference type="PANTHER" id="PTHR35004:SF7">
    <property type="entry name" value="INTEGRASE PROTEIN"/>
    <property type="match status" value="1"/>
</dbReference>
<dbReference type="Gene3D" id="3.30.420.10">
    <property type="entry name" value="Ribonuclease H-like superfamily/Ribonuclease H"/>
    <property type="match status" value="1"/>
</dbReference>
<feature type="compositionally biased region" description="Polar residues" evidence="1">
    <location>
        <begin position="325"/>
        <end position="336"/>
    </location>
</feature>
<accession>A0ABV8QWA8</accession>
<organism evidence="3 4">
    <name type="scientific">Arthrobacter cryoconiti</name>
    <dbReference type="NCBI Taxonomy" id="748907"/>
    <lineage>
        <taxon>Bacteria</taxon>
        <taxon>Bacillati</taxon>
        <taxon>Actinomycetota</taxon>
        <taxon>Actinomycetes</taxon>
        <taxon>Micrococcales</taxon>
        <taxon>Micrococcaceae</taxon>
        <taxon>Arthrobacter</taxon>
    </lineage>
</organism>
<dbReference type="PANTHER" id="PTHR35004">
    <property type="entry name" value="TRANSPOSASE RV3428C-RELATED"/>
    <property type="match status" value="1"/>
</dbReference>
<dbReference type="Proteomes" id="UP001595773">
    <property type="component" value="Unassembled WGS sequence"/>
</dbReference>
<dbReference type="Pfam" id="PF00665">
    <property type="entry name" value="rve"/>
    <property type="match status" value="1"/>
</dbReference>
<evidence type="ECO:0000313" key="4">
    <source>
        <dbReference type="Proteomes" id="UP001595773"/>
    </source>
</evidence>
<proteinExistence type="predicted"/>
<dbReference type="PROSITE" id="PS50994">
    <property type="entry name" value="INTEGRASE"/>
    <property type="match status" value="1"/>
</dbReference>
<evidence type="ECO:0000259" key="2">
    <source>
        <dbReference type="PROSITE" id="PS50994"/>
    </source>
</evidence>
<evidence type="ECO:0000313" key="3">
    <source>
        <dbReference type="EMBL" id="MFC4264516.1"/>
    </source>
</evidence>
<sequence length="432" mass="47929">MPKTQPSIKVRHAVATWSEDAPRGAVSAFCKQHNVSRAWFYQVRAAAKKVGPVKALEKKPPIALTQPKATPDSMTDLLLGTRAELEDAGFDHGPLSVMAKLRRQGFTTPSRATVARIFSRAGVVVPEPRKKPRSAYIRFTYPQPNSCWQIDSTEWVLADGTKVAIFQLVDDHSRMALASLAASGETSEAALRIVATAIDRHGLPQRFLSDNGASFNPTRRGKRGALVEFLKAQGVEPITGKPYKPTTQGKNERFHQTLHKYLHRQPAASSLAVLQAQIDVFDHYYNTEREHQALVPGMTPQEAWDATPRAPAPTPPEPEKPMRTSRSSTQRKVQKNGNVTVLGTQFRMGTDYISTTVNIMHDDVQIMFFDTFGTEIISHPIPPKGQRYVGNDQPRGFKAAPTTILRRRKTTSDTIRPPQSPASPNIELSTER</sequence>
<feature type="region of interest" description="Disordered" evidence="1">
    <location>
        <begin position="302"/>
        <end position="336"/>
    </location>
</feature>
<dbReference type="SUPFAM" id="SSF53098">
    <property type="entry name" value="Ribonuclease H-like"/>
    <property type="match status" value="1"/>
</dbReference>
<gene>
    <name evidence="3" type="ORF">ACFOW9_02755</name>
</gene>
<dbReference type="InterPro" id="IPR001584">
    <property type="entry name" value="Integrase_cat-core"/>
</dbReference>
<comment type="caution">
    <text evidence="3">The sequence shown here is derived from an EMBL/GenBank/DDBJ whole genome shotgun (WGS) entry which is preliminary data.</text>
</comment>
<protein>
    <submittedName>
        <fullName evidence="3">DDE-type integrase/transposase/recombinase</fullName>
    </submittedName>
</protein>